<feature type="domain" description="Signal transduction histidine kinase subgroup 3 dimerisation and phosphoacceptor" evidence="11">
    <location>
        <begin position="212"/>
        <end position="278"/>
    </location>
</feature>
<keyword evidence="3" id="KW-0597">Phosphoprotein</keyword>
<dbReference type="GO" id="GO:0016301">
    <property type="term" value="F:kinase activity"/>
    <property type="evidence" value="ECO:0007669"/>
    <property type="project" value="UniProtKB-KW"/>
</dbReference>
<feature type="compositionally biased region" description="Basic and acidic residues" evidence="9">
    <location>
        <begin position="1"/>
        <end position="11"/>
    </location>
</feature>
<dbReference type="InterPro" id="IPR011712">
    <property type="entry name" value="Sig_transdc_His_kin_sub3_dim/P"/>
</dbReference>
<dbReference type="SUPFAM" id="SSF55874">
    <property type="entry name" value="ATPase domain of HSP90 chaperone/DNA topoisomerase II/histidine kinase"/>
    <property type="match status" value="1"/>
</dbReference>
<evidence type="ECO:0000256" key="3">
    <source>
        <dbReference type="ARBA" id="ARBA00022553"/>
    </source>
</evidence>
<dbReference type="EMBL" id="JBHSHP010000057">
    <property type="protein sequence ID" value="MFC4756120.1"/>
    <property type="molecule type" value="Genomic_DNA"/>
</dbReference>
<feature type="region of interest" description="Disordered" evidence="9">
    <location>
        <begin position="1"/>
        <end position="22"/>
    </location>
</feature>
<feature type="transmembrane region" description="Helical" evidence="10">
    <location>
        <begin position="65"/>
        <end position="82"/>
    </location>
</feature>
<keyword evidence="13" id="KW-1185">Reference proteome</keyword>
<feature type="transmembrane region" description="Helical" evidence="10">
    <location>
        <begin position="162"/>
        <end position="180"/>
    </location>
</feature>
<evidence type="ECO:0000256" key="4">
    <source>
        <dbReference type="ARBA" id="ARBA00022679"/>
    </source>
</evidence>
<organism evidence="12 13">
    <name type="scientific">Dietzia aurantiaca</name>
    <dbReference type="NCBI Taxonomy" id="983873"/>
    <lineage>
        <taxon>Bacteria</taxon>
        <taxon>Bacillati</taxon>
        <taxon>Actinomycetota</taxon>
        <taxon>Actinomycetes</taxon>
        <taxon>Mycobacteriales</taxon>
        <taxon>Dietziaceae</taxon>
        <taxon>Dietzia</taxon>
    </lineage>
</organism>
<dbReference type="PANTHER" id="PTHR24421:SF10">
    <property type="entry name" value="NITRATE_NITRITE SENSOR PROTEIN NARQ"/>
    <property type="match status" value="1"/>
</dbReference>
<keyword evidence="8" id="KW-0902">Two-component regulatory system</keyword>
<evidence type="ECO:0000259" key="11">
    <source>
        <dbReference type="Pfam" id="PF07730"/>
    </source>
</evidence>
<keyword evidence="4" id="KW-0808">Transferase</keyword>
<dbReference type="Gene3D" id="1.20.5.1930">
    <property type="match status" value="1"/>
</dbReference>
<evidence type="ECO:0000313" key="13">
    <source>
        <dbReference type="Proteomes" id="UP001595836"/>
    </source>
</evidence>
<dbReference type="InterPro" id="IPR050482">
    <property type="entry name" value="Sensor_HK_TwoCompSys"/>
</dbReference>
<dbReference type="Pfam" id="PF07730">
    <property type="entry name" value="HisKA_3"/>
    <property type="match status" value="1"/>
</dbReference>
<dbReference type="CDD" id="cd16917">
    <property type="entry name" value="HATPase_UhpB-NarQ-NarX-like"/>
    <property type="match status" value="1"/>
</dbReference>
<accession>A0ABV9PUY0</accession>
<evidence type="ECO:0000256" key="5">
    <source>
        <dbReference type="ARBA" id="ARBA00022741"/>
    </source>
</evidence>
<comment type="caution">
    <text evidence="12">The sequence shown here is derived from an EMBL/GenBank/DDBJ whole genome shotgun (WGS) entry which is preliminary data.</text>
</comment>
<evidence type="ECO:0000313" key="12">
    <source>
        <dbReference type="EMBL" id="MFC4756120.1"/>
    </source>
</evidence>
<protein>
    <recommendedName>
        <fullName evidence="2">histidine kinase</fullName>
        <ecNumber evidence="2">2.7.13.3</ecNumber>
    </recommendedName>
</protein>
<evidence type="ECO:0000256" key="8">
    <source>
        <dbReference type="ARBA" id="ARBA00023012"/>
    </source>
</evidence>
<keyword evidence="10" id="KW-0472">Membrane</keyword>
<feature type="transmembrane region" description="Helical" evidence="10">
    <location>
        <begin position="113"/>
        <end position="132"/>
    </location>
</feature>
<dbReference type="EC" id="2.7.13.3" evidence="2"/>
<keyword evidence="6 12" id="KW-0418">Kinase</keyword>
<keyword evidence="5" id="KW-0547">Nucleotide-binding</keyword>
<evidence type="ECO:0000256" key="2">
    <source>
        <dbReference type="ARBA" id="ARBA00012438"/>
    </source>
</evidence>
<reference evidence="13" key="1">
    <citation type="journal article" date="2019" name="Int. J. Syst. Evol. Microbiol.">
        <title>The Global Catalogue of Microorganisms (GCM) 10K type strain sequencing project: providing services to taxonomists for standard genome sequencing and annotation.</title>
        <authorList>
            <consortium name="The Broad Institute Genomics Platform"/>
            <consortium name="The Broad Institute Genome Sequencing Center for Infectious Disease"/>
            <person name="Wu L."/>
            <person name="Ma J."/>
        </authorList>
    </citation>
    <scope>NUCLEOTIDE SEQUENCE [LARGE SCALE GENOMIC DNA]</scope>
    <source>
        <strain evidence="13">JCM 11882</strain>
    </source>
</reference>
<keyword evidence="7" id="KW-0067">ATP-binding</keyword>
<evidence type="ECO:0000256" key="10">
    <source>
        <dbReference type="SAM" id="Phobius"/>
    </source>
</evidence>
<evidence type="ECO:0000256" key="6">
    <source>
        <dbReference type="ARBA" id="ARBA00022777"/>
    </source>
</evidence>
<dbReference type="Proteomes" id="UP001595836">
    <property type="component" value="Unassembled WGS sequence"/>
</dbReference>
<keyword evidence="10" id="KW-0812">Transmembrane</keyword>
<dbReference type="Gene3D" id="3.30.565.10">
    <property type="entry name" value="Histidine kinase-like ATPase, C-terminal domain"/>
    <property type="match status" value="1"/>
</dbReference>
<feature type="transmembrane region" description="Helical" evidence="10">
    <location>
        <begin position="139"/>
        <end position="156"/>
    </location>
</feature>
<proteinExistence type="predicted"/>
<evidence type="ECO:0000256" key="9">
    <source>
        <dbReference type="SAM" id="MobiDB-lite"/>
    </source>
</evidence>
<evidence type="ECO:0000256" key="1">
    <source>
        <dbReference type="ARBA" id="ARBA00000085"/>
    </source>
</evidence>
<name>A0ABV9PUY0_9ACTN</name>
<gene>
    <name evidence="12" type="ORF">ACFO7U_15210</name>
</gene>
<dbReference type="RefSeq" id="WP_344996366.1">
    <property type="nucleotide sequence ID" value="NZ_BAABCD010000055.1"/>
</dbReference>
<dbReference type="InterPro" id="IPR036890">
    <property type="entry name" value="HATPase_C_sf"/>
</dbReference>
<sequence>MRSEDDRRTAEPDNAGPRTVEAHARDRRAGLVGVLRPHARDLALVVLALVFFAVAWPTYFITHSAWTVLVPVIAALGALPVAAARRSPFLAWGAVAIACAVSVPLRAESTFALGWPVVFHLALAVCLAAVILVERPVRVAVAVGVTILLMALNPGAEVSVGWMIGAAVFSAVVLLVRWLAVSRRQLENSNLRLARESERTLRQSELRLLAEERNHLARDLHDVVAHQMSMIVVQSQSAPYRLQGVTPAVHAEFDSIAETARAALDEVRGLLGVLRTDAENPTVEPVGVAQIEPTLRAARRSGVDITWQLGGQMDTIDETAGVVLHRVLQESLANAARHAPGGLVVVTLAVSTVDADGAPPAVTLEVDSGPAAPGALVVPGEGGGSGIAGMSARVRAVGGAFAALPASDGGFTVTATVPLRDGTGRGPGRGPGRV</sequence>
<feature type="transmembrane region" description="Helical" evidence="10">
    <location>
        <begin position="42"/>
        <end position="59"/>
    </location>
</feature>
<keyword evidence="10" id="KW-1133">Transmembrane helix</keyword>
<comment type="catalytic activity">
    <reaction evidence="1">
        <text>ATP + protein L-histidine = ADP + protein N-phospho-L-histidine.</text>
        <dbReference type="EC" id="2.7.13.3"/>
    </reaction>
</comment>
<dbReference type="PANTHER" id="PTHR24421">
    <property type="entry name" value="NITRATE/NITRITE SENSOR PROTEIN NARX-RELATED"/>
    <property type="match status" value="1"/>
</dbReference>
<evidence type="ECO:0000256" key="7">
    <source>
        <dbReference type="ARBA" id="ARBA00022840"/>
    </source>
</evidence>
<feature type="transmembrane region" description="Helical" evidence="10">
    <location>
        <begin position="89"/>
        <end position="107"/>
    </location>
</feature>